<dbReference type="AlphaFoldDB" id="A0A0F9ZF04"/>
<dbReference type="OrthoDB" id="5139510at2759"/>
<name>A0A0F9ZF04_TRIHA</name>
<evidence type="ECO:0000313" key="1">
    <source>
        <dbReference type="EMBL" id="KKO98966.1"/>
    </source>
</evidence>
<evidence type="ECO:0008006" key="3">
    <source>
        <dbReference type="Google" id="ProtNLM"/>
    </source>
</evidence>
<comment type="caution">
    <text evidence="1">The sequence shown here is derived from an EMBL/GenBank/DDBJ whole genome shotgun (WGS) entry which is preliminary data.</text>
</comment>
<gene>
    <name evidence="1" type="ORF">THAR02_08930</name>
</gene>
<accession>A0A0F9ZF04</accession>
<reference evidence="2" key="1">
    <citation type="journal article" date="2015" name="Genome Announc.">
        <title>Draft whole-genome sequence of the biocontrol agent Trichoderma harzianum T6776.</title>
        <authorList>
            <person name="Baroncelli R."/>
            <person name="Piaggeschi G."/>
            <person name="Fiorini L."/>
            <person name="Bertolini E."/>
            <person name="Zapparata A."/>
            <person name="Pe M.E."/>
            <person name="Sarrocco S."/>
            <person name="Vannacci G."/>
        </authorList>
    </citation>
    <scope>NUCLEOTIDE SEQUENCE [LARGE SCALE GENOMIC DNA]</scope>
    <source>
        <strain evidence="2">T6776</strain>
    </source>
</reference>
<sequence>MRNIPGLGLSMQWMGCGFEDSSDILHRLVAWPAKLEHFSFTECGEEDSRPWSLSTIASVIFPHKTTLRSLTIGEVQEPGLVNFDLTDFESLEHLSLSAWATGFDAGYETNLLAPRLTKFRWSFTTPRERVIDFDDEQENWLRRFAAAAVARKLPLREIFIQFYIQPSCGQCLSVNEIYAWDRMKHIARDIQAGGISLSWADPNMSRETWQDCFGPLTQEEVYSTPRATFTP</sequence>
<proteinExistence type="predicted"/>
<organism evidence="1 2">
    <name type="scientific">Trichoderma harzianum</name>
    <name type="common">Hypocrea lixii</name>
    <dbReference type="NCBI Taxonomy" id="5544"/>
    <lineage>
        <taxon>Eukaryota</taxon>
        <taxon>Fungi</taxon>
        <taxon>Dikarya</taxon>
        <taxon>Ascomycota</taxon>
        <taxon>Pezizomycotina</taxon>
        <taxon>Sordariomycetes</taxon>
        <taxon>Hypocreomycetidae</taxon>
        <taxon>Hypocreales</taxon>
        <taxon>Hypocreaceae</taxon>
        <taxon>Trichoderma</taxon>
    </lineage>
</organism>
<protein>
    <recommendedName>
        <fullName evidence="3">F-box domain-containing protein</fullName>
    </recommendedName>
</protein>
<dbReference type="EMBL" id="JOKZ01000368">
    <property type="protein sequence ID" value="KKO98966.1"/>
    <property type="molecule type" value="Genomic_DNA"/>
</dbReference>
<evidence type="ECO:0000313" key="2">
    <source>
        <dbReference type="Proteomes" id="UP000034112"/>
    </source>
</evidence>
<dbReference type="Proteomes" id="UP000034112">
    <property type="component" value="Unassembled WGS sequence"/>
</dbReference>